<dbReference type="Proteomes" id="UP000261245">
    <property type="component" value="Unassembled WGS sequence"/>
</dbReference>
<accession>A0AA92T1Y8</accession>
<evidence type="ECO:0000313" key="1">
    <source>
        <dbReference type="EMBL" id="RGN03230.1"/>
    </source>
</evidence>
<comment type="caution">
    <text evidence="1">The sequence shown here is derived from an EMBL/GenBank/DDBJ whole genome shotgun (WGS) entry which is preliminary data.</text>
</comment>
<evidence type="ECO:0000313" key="2">
    <source>
        <dbReference type="Proteomes" id="UP000261245"/>
    </source>
</evidence>
<protein>
    <submittedName>
        <fullName evidence="1">Uncharacterized protein</fullName>
    </submittedName>
</protein>
<name>A0AA92T1Y8_9BACT</name>
<organism evidence="1 2">
    <name type="scientific">Segatella copri</name>
    <dbReference type="NCBI Taxonomy" id="165179"/>
    <lineage>
        <taxon>Bacteria</taxon>
        <taxon>Pseudomonadati</taxon>
        <taxon>Bacteroidota</taxon>
        <taxon>Bacteroidia</taxon>
        <taxon>Bacteroidales</taxon>
        <taxon>Prevotellaceae</taxon>
        <taxon>Segatella</taxon>
    </lineage>
</organism>
<dbReference type="RefSeq" id="WP_117729647.1">
    <property type="nucleotide sequence ID" value="NZ_QRSU01000027.1"/>
</dbReference>
<gene>
    <name evidence="1" type="ORF">DXB80_14240</name>
</gene>
<dbReference type="AlphaFoldDB" id="A0AA92T1Y8"/>
<reference evidence="1 2" key="1">
    <citation type="submission" date="2018-08" db="EMBL/GenBank/DDBJ databases">
        <title>A genome reference for cultivated species of the human gut microbiota.</title>
        <authorList>
            <person name="Zou Y."/>
            <person name="Xue W."/>
            <person name="Luo G."/>
        </authorList>
    </citation>
    <scope>NUCLEOTIDE SEQUENCE [LARGE SCALE GENOMIC DNA]</scope>
    <source>
        <strain evidence="1 2">OM06-11</strain>
    </source>
</reference>
<proteinExistence type="predicted"/>
<sequence length="1062" mass="122874">MNILGMEIDTADIKSPYQFYRKIRPEYFSDSHIKKDMGEGMFSYYMSNLSKDMKQDQFEEMTKQMIGKLVTPNLIPSTGPAGGGDGKTDLETYPVDDAISEKWYYSDACKGNEKWAFAISCKKDWKSKIQSDVQKIVGTGRGFNKIYFCTNQLVSSKNRADLYDKYKADYSVDVFILDLNWYKQAVFEGGCYDIAIKTLNLDDQLKEVKVEGAGDKRKREKLAEIDKKIDETKVNGRLDTAYVDDLLAAAILSRELELPKFEIKGRFSLALDQARKYGTSQQEFNVIYQIGWTSFYWFEDPEEMYQQYLQLKDMLQKEINPIRIEKCYNLYNLVNIAIVLNLFQKELSIQNEEKYWNDLFQKLSEDDEHKSSYLYLKISLLETQIINSQIKGENIAEPLVQLRDALKEVPRHIDISFEMHAEIIRQIGSLVSDNPVFEEIVDMIADQSAKRHSEISSAEVHFTRGVQNLEKNDNLNAIRHFGKCIIGFQKEETKGRLVQAAGMLAFAYKGLDLMYSAKNLFVKALTLMFHKIETDGLIDHLIITVLFELCRHELRVGNINAFINWLFLLDRIVAIHPSFMDDSYYQQRQKIDSILAIISLASPCSEQEWSMMPDICKHFELVVSKDTILYRLGYEEKTSQEFKDVILADPKCKEHIAGLVDSSISLFKPFFTNKKSTSLKTLVNGCTFVVTFYGDEKCQAYAEMLLSFIESFLATMNAKDIAIAFPKIEIVLKVKKSGKTTVKKGSKTTEYKININQVTATEQDYWNLCTQFLTFFLTLNSQMINAKEMFDKKNVEDGLRDRLVILSNYQREFKLVFNSDYKIGIEQWWLPKFEKYPNKNAQNSEKSEERRGKQANQIITDLIDYPLWDKALWSGCGYMMPYDGSEPPIILLMFKHYKHAKGILEKWESDYRAKILNLKLTFIKGVDKEHPMWYKVIIAPDLKKIPLDSGRYVVATSRFHLMQAKDSRNLDMFERLYSKYHFAGISAVEIDNAQMSSDPEKRYPHVIPVTNIEFREAWTIGENDPDSMAILPTDRPVIPNGHENDAPVLKLIEVKKKKYGKL</sequence>
<dbReference type="EMBL" id="QSUC01000065">
    <property type="protein sequence ID" value="RGN03230.1"/>
    <property type="molecule type" value="Genomic_DNA"/>
</dbReference>